<proteinExistence type="predicted"/>
<evidence type="ECO:0000313" key="3">
    <source>
        <dbReference type="Proteomes" id="UP001344632"/>
    </source>
</evidence>
<feature type="transmembrane region" description="Helical" evidence="1">
    <location>
        <begin position="63"/>
        <end position="80"/>
    </location>
</feature>
<feature type="transmembrane region" description="Helical" evidence="1">
    <location>
        <begin position="5"/>
        <end position="22"/>
    </location>
</feature>
<keyword evidence="1" id="KW-0472">Membrane</keyword>
<gene>
    <name evidence="2" type="ORF">P4H66_27970</name>
</gene>
<comment type="caution">
    <text evidence="2">The sequence shown here is derived from an EMBL/GenBank/DDBJ whole genome shotgun (WGS) entry which is preliminary data.</text>
</comment>
<reference evidence="2 3" key="1">
    <citation type="submission" date="2023-03" db="EMBL/GenBank/DDBJ databases">
        <title>Bacillus Genome Sequencing.</title>
        <authorList>
            <person name="Dunlap C."/>
        </authorList>
    </citation>
    <scope>NUCLEOTIDE SEQUENCE [LARGE SCALE GENOMIC DNA]</scope>
    <source>
        <strain evidence="2 3">BD-525</strain>
    </source>
</reference>
<dbReference type="Proteomes" id="UP001344632">
    <property type="component" value="Unassembled WGS sequence"/>
</dbReference>
<evidence type="ECO:0000313" key="2">
    <source>
        <dbReference type="EMBL" id="MEC0243652.1"/>
    </source>
</evidence>
<keyword evidence="3" id="KW-1185">Reference proteome</keyword>
<dbReference type="EMBL" id="JARLKZ010000026">
    <property type="protein sequence ID" value="MEC0243652.1"/>
    <property type="molecule type" value="Genomic_DNA"/>
</dbReference>
<feature type="transmembrane region" description="Helical" evidence="1">
    <location>
        <begin position="34"/>
        <end position="51"/>
    </location>
</feature>
<accession>A0ABU6GZP7</accession>
<evidence type="ECO:0000256" key="1">
    <source>
        <dbReference type="SAM" id="Phobius"/>
    </source>
</evidence>
<sequence length="81" mass="9016">MKLRIPIFIFTLGILSGIVQMINNKYTFSKTESYIESILFFLVIGLTVLVCERSGVNDKKTKLAFGLSLIAAGIIFDLITI</sequence>
<protein>
    <recommendedName>
        <fullName evidence="4">DUF3953 domain-containing protein</fullName>
    </recommendedName>
</protein>
<name>A0ABU6GZP7_9BACL</name>
<dbReference type="RefSeq" id="WP_326091380.1">
    <property type="nucleotide sequence ID" value="NZ_JARLKZ010000026.1"/>
</dbReference>
<evidence type="ECO:0008006" key="4">
    <source>
        <dbReference type="Google" id="ProtNLM"/>
    </source>
</evidence>
<organism evidence="2 3">
    <name type="scientific">Paenibacillus dokdonensis</name>
    <dbReference type="NCBI Taxonomy" id="2567944"/>
    <lineage>
        <taxon>Bacteria</taxon>
        <taxon>Bacillati</taxon>
        <taxon>Bacillota</taxon>
        <taxon>Bacilli</taxon>
        <taxon>Bacillales</taxon>
        <taxon>Paenibacillaceae</taxon>
        <taxon>Paenibacillus</taxon>
    </lineage>
</organism>
<keyword evidence="1" id="KW-1133">Transmembrane helix</keyword>
<keyword evidence="1" id="KW-0812">Transmembrane</keyword>